<dbReference type="Proteomes" id="UP000295169">
    <property type="component" value="Unassembled WGS sequence"/>
</dbReference>
<evidence type="ECO:0000259" key="1">
    <source>
        <dbReference type="Pfam" id="PF12275"/>
    </source>
</evidence>
<name>A0A4R1P1L5_9GAMM</name>
<feature type="domain" description="DUF3616" evidence="1">
    <location>
        <begin position="33"/>
        <end position="84"/>
    </location>
</feature>
<proteinExistence type="predicted"/>
<dbReference type="RefSeq" id="WP_341352491.1">
    <property type="nucleotide sequence ID" value="NZ_JBHLST010000023.1"/>
</dbReference>
<evidence type="ECO:0000313" key="3">
    <source>
        <dbReference type="Proteomes" id="UP000295169"/>
    </source>
</evidence>
<dbReference type="InterPro" id="IPR022060">
    <property type="entry name" value="DUF3616"/>
</dbReference>
<reference evidence="2 3" key="1">
    <citation type="submission" date="2019-03" db="EMBL/GenBank/DDBJ databases">
        <title>Genomic Encyclopedia of Type Strains, Phase IV (KMG-IV): sequencing the most valuable type-strain genomes for metagenomic binning, comparative biology and taxonomic classification.</title>
        <authorList>
            <person name="Goeker M."/>
        </authorList>
    </citation>
    <scope>NUCLEOTIDE SEQUENCE [LARGE SCALE GENOMIC DNA]</scope>
    <source>
        <strain evidence="2 3">DSM 2286</strain>
    </source>
</reference>
<protein>
    <submittedName>
        <fullName evidence="2">Uncharacterized protein DUF3616</fullName>
    </submittedName>
</protein>
<gene>
    <name evidence="2" type="ORF">EV691_1589</name>
</gene>
<dbReference type="EMBL" id="SMMU01000058">
    <property type="protein sequence ID" value="TCL15535.1"/>
    <property type="molecule type" value="Genomic_DNA"/>
</dbReference>
<sequence length="116" mass="13084">MGTKPDATQNVATLEFDPERNELGKDKRLRDGLSVAVQIGANLWLANDETISLERLTRLADAGQDACRYGRHRQFPLNDYLALPVPLPTTRPIWRKSISKAWPLRAATSGWWVRTA</sequence>
<accession>A0A4R1P1L5</accession>
<organism evidence="2 3">
    <name type="scientific">Azotobacter chroococcum</name>
    <dbReference type="NCBI Taxonomy" id="353"/>
    <lineage>
        <taxon>Bacteria</taxon>
        <taxon>Pseudomonadati</taxon>
        <taxon>Pseudomonadota</taxon>
        <taxon>Gammaproteobacteria</taxon>
        <taxon>Pseudomonadales</taxon>
        <taxon>Pseudomonadaceae</taxon>
        <taxon>Azotobacter</taxon>
    </lineage>
</organism>
<comment type="caution">
    <text evidence="2">The sequence shown here is derived from an EMBL/GenBank/DDBJ whole genome shotgun (WGS) entry which is preliminary data.</text>
</comment>
<evidence type="ECO:0000313" key="2">
    <source>
        <dbReference type="EMBL" id="TCL15535.1"/>
    </source>
</evidence>
<dbReference type="Pfam" id="PF12275">
    <property type="entry name" value="DUF3616"/>
    <property type="match status" value="1"/>
</dbReference>
<dbReference type="AlphaFoldDB" id="A0A4R1P1L5"/>